<dbReference type="SUPFAM" id="SSF53300">
    <property type="entry name" value="vWA-like"/>
    <property type="match status" value="1"/>
</dbReference>
<evidence type="ECO:0000256" key="1">
    <source>
        <dbReference type="SAM" id="MobiDB-lite"/>
    </source>
</evidence>
<dbReference type="Proteomes" id="UP001596990">
    <property type="component" value="Unassembled WGS sequence"/>
</dbReference>
<feature type="region of interest" description="Disordered" evidence="1">
    <location>
        <begin position="18"/>
        <end position="61"/>
    </location>
</feature>
<comment type="caution">
    <text evidence="4">The sequence shown here is derived from an EMBL/GenBank/DDBJ whole genome shotgun (WGS) entry which is preliminary data.</text>
</comment>
<dbReference type="InterPro" id="IPR002035">
    <property type="entry name" value="VWF_A"/>
</dbReference>
<dbReference type="SMART" id="SM00327">
    <property type="entry name" value="VWA"/>
    <property type="match status" value="1"/>
</dbReference>
<feature type="domain" description="VWFA" evidence="3">
    <location>
        <begin position="163"/>
        <end position="351"/>
    </location>
</feature>
<evidence type="ECO:0000313" key="5">
    <source>
        <dbReference type="Proteomes" id="UP001596990"/>
    </source>
</evidence>
<protein>
    <submittedName>
        <fullName evidence="4">VWA domain-containing protein</fullName>
    </submittedName>
</protein>
<name>A0ABW3L530_9BACI</name>
<evidence type="ECO:0000313" key="4">
    <source>
        <dbReference type="EMBL" id="MFD1020906.1"/>
    </source>
</evidence>
<feature type="chain" id="PRO_5045143223" evidence="2">
    <location>
        <begin position="23"/>
        <end position="467"/>
    </location>
</feature>
<dbReference type="Pfam" id="PF13519">
    <property type="entry name" value="VWA_2"/>
    <property type="match status" value="1"/>
</dbReference>
<keyword evidence="2" id="KW-0732">Signal</keyword>
<feature type="signal peptide" evidence="2">
    <location>
        <begin position="1"/>
        <end position="22"/>
    </location>
</feature>
<reference evidence="5" key="1">
    <citation type="journal article" date="2019" name="Int. J. Syst. Evol. Microbiol.">
        <title>The Global Catalogue of Microorganisms (GCM) 10K type strain sequencing project: providing services to taxonomists for standard genome sequencing and annotation.</title>
        <authorList>
            <consortium name="The Broad Institute Genomics Platform"/>
            <consortium name="The Broad Institute Genome Sequencing Center for Infectious Disease"/>
            <person name="Wu L."/>
            <person name="Ma J."/>
        </authorList>
    </citation>
    <scope>NUCLEOTIDE SEQUENCE [LARGE SCALE GENOMIC DNA]</scope>
    <source>
        <strain evidence="5">CCUG 56607</strain>
    </source>
</reference>
<dbReference type="PROSITE" id="PS50234">
    <property type="entry name" value="VWFA"/>
    <property type="match status" value="1"/>
</dbReference>
<accession>A0ABW3L530</accession>
<gene>
    <name evidence="4" type="ORF">ACFQ2J_17085</name>
</gene>
<keyword evidence="5" id="KW-1185">Reference proteome</keyword>
<evidence type="ECO:0000256" key="2">
    <source>
        <dbReference type="SAM" id="SignalP"/>
    </source>
</evidence>
<proteinExistence type="predicted"/>
<sequence length="467" mass="52484">MNWKKILLAGALALAVAGCSSEEEPTEEAADPVAAEQTEEQEAKEQESQEQTTQPADAWWEDEFESYELTDINRDLTEEEQEMIKKEGEFSGTNYDKAAVEAKLDELPKDVDEETIKRAILHLVREDYHEEVETFIKFDPTVNVDKTGVDEEVEGPQATSGTHFAILLDASGSMGETADGSTRMEVAKQAIDQFIGQLPENGTVSLRVYGHEGTGSDADKEKSCASTEMLYSGKIDQSKISDALSSINPAGWTPIARAIEESQADIPENASSAVTYVVSDGIETCDGNPVAAAKKLSEAEIQPIINIIGFQVDNEAQQQLQEVASAGGGTFTYASSKHELDEYWNEEYDRLQDAWEEWQQEGMEKADEISDQLMEKAGETGNSIMDKSDLEWKHAEDAITYLEEEHEMEQAGDVWSHFYDRSKMTWGYGYDNKTDNWQEAYHNGVDMWQYFYHTGNDKWTEYYEKKK</sequence>
<dbReference type="InterPro" id="IPR036465">
    <property type="entry name" value="vWFA_dom_sf"/>
</dbReference>
<dbReference type="EMBL" id="JBHTKL010000006">
    <property type="protein sequence ID" value="MFD1020906.1"/>
    <property type="molecule type" value="Genomic_DNA"/>
</dbReference>
<evidence type="ECO:0000259" key="3">
    <source>
        <dbReference type="PROSITE" id="PS50234"/>
    </source>
</evidence>
<feature type="compositionally biased region" description="Acidic residues" evidence="1">
    <location>
        <begin position="21"/>
        <end position="30"/>
    </location>
</feature>
<dbReference type="Gene3D" id="3.40.50.410">
    <property type="entry name" value="von Willebrand factor, type A domain"/>
    <property type="match status" value="1"/>
</dbReference>
<dbReference type="RefSeq" id="WP_386063407.1">
    <property type="nucleotide sequence ID" value="NZ_JBHTKL010000006.1"/>
</dbReference>
<dbReference type="PROSITE" id="PS51257">
    <property type="entry name" value="PROKAR_LIPOPROTEIN"/>
    <property type="match status" value="1"/>
</dbReference>
<organism evidence="4 5">
    <name type="scientific">Thalassobacillus hwangdonensis</name>
    <dbReference type="NCBI Taxonomy" id="546108"/>
    <lineage>
        <taxon>Bacteria</taxon>
        <taxon>Bacillati</taxon>
        <taxon>Bacillota</taxon>
        <taxon>Bacilli</taxon>
        <taxon>Bacillales</taxon>
        <taxon>Bacillaceae</taxon>
        <taxon>Thalassobacillus</taxon>
    </lineage>
</organism>